<protein>
    <submittedName>
        <fullName evidence="10">K+/H+ antiporter</fullName>
    </submittedName>
</protein>
<gene>
    <name evidence="10" type="ORF">O9K51_03993</name>
</gene>
<keyword evidence="5" id="KW-0406">Ion transport</keyword>
<evidence type="ECO:0000256" key="8">
    <source>
        <dbReference type="SAM" id="Phobius"/>
    </source>
</evidence>
<dbReference type="Gene3D" id="1.20.1530.20">
    <property type="match status" value="1"/>
</dbReference>
<dbReference type="InterPro" id="IPR038770">
    <property type="entry name" value="Na+/solute_symporter_sf"/>
</dbReference>
<feature type="transmembrane region" description="Helical" evidence="8">
    <location>
        <begin position="142"/>
        <end position="163"/>
    </location>
</feature>
<dbReference type="GO" id="GO:0016020">
    <property type="term" value="C:membrane"/>
    <property type="evidence" value="ECO:0007669"/>
    <property type="project" value="UniProtKB-SubCell"/>
</dbReference>
<evidence type="ECO:0000256" key="1">
    <source>
        <dbReference type="ARBA" id="ARBA00004141"/>
    </source>
</evidence>
<feature type="transmembrane region" description="Helical" evidence="8">
    <location>
        <begin position="175"/>
        <end position="193"/>
    </location>
</feature>
<sequence>MAAALSLKVSPPRQLLSRLPRDANVTWRLQALPPQANAQAAPWQTPPGSDPRAPSPWGCLTMSTIASAAVSVATKTLTVTAAAATATSDNRAPPQGGVLEGSNPSKYDPSNPIILFIIQVCLIVIVCHVLHWPLSKIRQPRVIAEVIGGIILGPSVMGHIPGFRDAIFPKASLPNLNLVANLGLVLYLFLIGLETDVRFLVSNWRVATSVAFAGLALPFGLGCALAWGVYHAFREDAGIKPIEFQVYMLFIGIAIAITAFPVLCRILTELKLLDTSVGVITLSAGVANDVVGWILLALCVALVNAGSGLTALWILLCCLGFMLLLLYGVKPALMWLLRRTGSIENGPSQGIISLILVLCLAAAFFTGIIGVHVIFGGFMVGLIIPRDNRFNIRVTEKLEDLIGAIFLPLYFTLSGLNTNLGLLDSGTAWGYVFATTIVAMLSKIIGASIAARYSGMVWRESFSIGVLMSCKGLVELIVLNIGLNANILSTRTFTIFVVMALLTTFATTPIVSVLYPPWYQVKIAAWRRGEIDWDTGLPPSDTDESTKRQASMKRVGRLLVYLRLDSMPSMLNLLALFGGAPTTDSARAAEDGEIEPVTDNSVLSDNPKKPVWAHGVRLLQLTDRDSSVMTVSQVAEYSKHDPVVNTFRTVGQLHHLAASGEVGIMPETRFAEALATKATKMSSDLVLVPWSETGGMGDSQILSSATVDDKMASSYGAFVRSVLESHEHNIAVFFPLGDGADGKDKMSERAKLNRQYSISHMKEDMPAAPQALKPYHIFLPYFGEEDDKLALVLVLQLCEKSKATATIMHITAHAAGASSSGFEDLFDVAEAKLPAETASRVKFERIAGPTTMEELIQHGSAEANSGDSKSQNLIVVGRSGGSKLDEGKLSHSTREELRNCLGSVAGHFIAGGVRADLMVVQSRRVAESS</sequence>
<feature type="transmembrane region" description="Helical" evidence="8">
    <location>
        <begin position="429"/>
        <end position="450"/>
    </location>
</feature>
<organism evidence="10 11">
    <name type="scientific">Purpureocillium lavendulum</name>
    <dbReference type="NCBI Taxonomy" id="1247861"/>
    <lineage>
        <taxon>Eukaryota</taxon>
        <taxon>Fungi</taxon>
        <taxon>Dikarya</taxon>
        <taxon>Ascomycota</taxon>
        <taxon>Pezizomycotina</taxon>
        <taxon>Sordariomycetes</taxon>
        <taxon>Hypocreomycetidae</taxon>
        <taxon>Hypocreales</taxon>
        <taxon>Ophiocordycipitaceae</taxon>
        <taxon>Purpureocillium</taxon>
    </lineage>
</organism>
<proteinExistence type="predicted"/>
<evidence type="ECO:0000256" key="2">
    <source>
        <dbReference type="ARBA" id="ARBA00022448"/>
    </source>
</evidence>
<feature type="transmembrane region" description="Helical" evidence="8">
    <location>
        <begin position="205"/>
        <end position="227"/>
    </location>
</feature>
<name>A0AB34FVJ1_9HYPO</name>
<comment type="subcellular location">
    <subcellularLocation>
        <location evidence="1">Membrane</location>
        <topology evidence="1">Multi-pass membrane protein</topology>
    </subcellularLocation>
</comment>
<keyword evidence="11" id="KW-1185">Reference proteome</keyword>
<dbReference type="EMBL" id="JAQHRD010000003">
    <property type="protein sequence ID" value="KAJ6442818.1"/>
    <property type="molecule type" value="Genomic_DNA"/>
</dbReference>
<dbReference type="Pfam" id="PF00999">
    <property type="entry name" value="Na_H_Exchanger"/>
    <property type="match status" value="1"/>
</dbReference>
<dbReference type="InterPro" id="IPR006153">
    <property type="entry name" value="Cation/H_exchanger_TM"/>
</dbReference>
<accession>A0AB34FVJ1</accession>
<dbReference type="InterPro" id="IPR050794">
    <property type="entry name" value="CPA2_transporter"/>
</dbReference>
<evidence type="ECO:0000256" key="4">
    <source>
        <dbReference type="ARBA" id="ARBA00022989"/>
    </source>
</evidence>
<dbReference type="PANTHER" id="PTHR32468:SF0">
    <property type="entry name" value="K(+)_H(+) ANTIPORTER 1"/>
    <property type="match status" value="1"/>
</dbReference>
<evidence type="ECO:0000313" key="11">
    <source>
        <dbReference type="Proteomes" id="UP001163105"/>
    </source>
</evidence>
<keyword evidence="4 8" id="KW-1133">Transmembrane helix</keyword>
<reference evidence="10" key="1">
    <citation type="submission" date="2023-01" db="EMBL/GenBank/DDBJ databases">
        <title>The growth and conidiation of Purpureocillium lavendulum are regulated by nitrogen source and histone H3K14 acetylation.</title>
        <authorList>
            <person name="Tang P."/>
            <person name="Han J."/>
            <person name="Zhang C."/>
            <person name="Tang P."/>
            <person name="Qi F."/>
            <person name="Zhang K."/>
            <person name="Liang L."/>
        </authorList>
    </citation>
    <scope>NUCLEOTIDE SEQUENCE</scope>
    <source>
        <strain evidence="10">YMF1.00683</strain>
    </source>
</reference>
<keyword evidence="2" id="KW-0813">Transport</keyword>
<feature type="transmembrane region" description="Helical" evidence="8">
    <location>
        <begin position="462"/>
        <end position="483"/>
    </location>
</feature>
<feature type="region of interest" description="Disordered" evidence="7">
    <location>
        <begin position="36"/>
        <end position="56"/>
    </location>
</feature>
<dbReference type="PANTHER" id="PTHR32468">
    <property type="entry name" value="CATION/H + ANTIPORTER"/>
    <property type="match status" value="1"/>
</dbReference>
<feature type="transmembrane region" description="Helical" evidence="8">
    <location>
        <begin position="309"/>
        <end position="329"/>
    </location>
</feature>
<feature type="transmembrane region" description="Helical" evidence="8">
    <location>
        <begin position="350"/>
        <end position="381"/>
    </location>
</feature>
<dbReference type="Proteomes" id="UP001163105">
    <property type="component" value="Unassembled WGS sequence"/>
</dbReference>
<evidence type="ECO:0000256" key="5">
    <source>
        <dbReference type="ARBA" id="ARBA00023065"/>
    </source>
</evidence>
<feature type="transmembrane region" description="Helical" evidence="8">
    <location>
        <begin position="401"/>
        <end position="422"/>
    </location>
</feature>
<comment type="caution">
    <text evidence="10">The sequence shown here is derived from an EMBL/GenBank/DDBJ whole genome shotgun (WGS) entry which is preliminary data.</text>
</comment>
<dbReference type="AlphaFoldDB" id="A0AB34FVJ1"/>
<feature type="domain" description="Cation/H+ exchanger transmembrane" evidence="9">
    <location>
        <begin position="130"/>
        <end position="511"/>
    </location>
</feature>
<feature type="transmembrane region" description="Helical" evidence="8">
    <location>
        <begin position="113"/>
        <end position="130"/>
    </location>
</feature>
<keyword evidence="3 8" id="KW-0812">Transmembrane</keyword>
<evidence type="ECO:0000256" key="3">
    <source>
        <dbReference type="ARBA" id="ARBA00022692"/>
    </source>
</evidence>
<evidence type="ECO:0000256" key="6">
    <source>
        <dbReference type="ARBA" id="ARBA00023136"/>
    </source>
</evidence>
<evidence type="ECO:0000259" key="9">
    <source>
        <dbReference type="Pfam" id="PF00999"/>
    </source>
</evidence>
<dbReference type="GO" id="GO:0015297">
    <property type="term" value="F:antiporter activity"/>
    <property type="evidence" value="ECO:0007669"/>
    <property type="project" value="InterPro"/>
</dbReference>
<feature type="transmembrane region" description="Helical" evidence="8">
    <location>
        <begin position="495"/>
        <end position="518"/>
    </location>
</feature>
<feature type="transmembrane region" description="Helical" evidence="8">
    <location>
        <begin position="247"/>
        <end position="267"/>
    </location>
</feature>
<evidence type="ECO:0000256" key="7">
    <source>
        <dbReference type="SAM" id="MobiDB-lite"/>
    </source>
</evidence>
<dbReference type="GO" id="GO:1902600">
    <property type="term" value="P:proton transmembrane transport"/>
    <property type="evidence" value="ECO:0007669"/>
    <property type="project" value="InterPro"/>
</dbReference>
<evidence type="ECO:0000313" key="10">
    <source>
        <dbReference type="EMBL" id="KAJ6442818.1"/>
    </source>
</evidence>
<keyword evidence="6 8" id="KW-0472">Membrane</keyword>
<feature type="transmembrane region" description="Helical" evidence="8">
    <location>
        <begin position="279"/>
        <end position="303"/>
    </location>
</feature>